<gene>
    <name evidence="3" type="ORF">J2W84_001624</name>
</gene>
<evidence type="ECO:0000256" key="1">
    <source>
        <dbReference type="SAM" id="MobiDB-lite"/>
    </source>
</evidence>
<evidence type="ECO:0000313" key="3">
    <source>
        <dbReference type="EMBL" id="MDR6804578.1"/>
    </source>
</evidence>
<comment type="caution">
    <text evidence="3">The sequence shown here is derived from an EMBL/GenBank/DDBJ whole genome shotgun (WGS) entry which is preliminary data.</text>
</comment>
<organism evidence="3 4">
    <name type="scientific">Dyadobacter fermentans</name>
    <dbReference type="NCBI Taxonomy" id="94254"/>
    <lineage>
        <taxon>Bacteria</taxon>
        <taxon>Pseudomonadati</taxon>
        <taxon>Bacteroidota</taxon>
        <taxon>Cytophagia</taxon>
        <taxon>Cytophagales</taxon>
        <taxon>Spirosomataceae</taxon>
        <taxon>Dyadobacter</taxon>
    </lineage>
</organism>
<dbReference type="PROSITE" id="PS51257">
    <property type="entry name" value="PROKAR_LIPOPROTEIN"/>
    <property type="match status" value="1"/>
</dbReference>
<feature type="signal peptide" evidence="2">
    <location>
        <begin position="1"/>
        <end position="24"/>
    </location>
</feature>
<sequence>MKKFYVFLLSLVLLTLSISCEKDANTPGPDPQPTEQPDVTPVGNPVGTAVSVTIGPAGGHIESGDQRVRIDIPAGALASSQTISVQPLDENHCPGGSGAAFRLMPHGLTFAKPATITFRYEQEDMTDTDPELLRVAFQSDARGWYSPSTSRVDTTARLVIASTTHFSDWTILKSAVIDPSVQAIDPGASANLSVRAHIEVHEPDGKDIPVFTKIDSKFVDKWTVQGAGHIEDNDNATATYTAPERIPATNPQVVTVVLSQTINNVKRQIKLHAKIYVLGEGLVFRINGGQWIPTTSPLGLSKVVHGNIKRLLVTSGLSAPGLFASVTLSWPEMSEKVNSYIMPWQLKTNDNEMRIPIIYLTTNPKGTPLYAFFYEQNKATYPSPGNLQIAKIGLTTDDYYIGSFTLKRAGILEYSGGTDQVFDGIAEVEGYFRLKVGRSF</sequence>
<proteinExistence type="predicted"/>
<evidence type="ECO:0000256" key="2">
    <source>
        <dbReference type="SAM" id="SignalP"/>
    </source>
</evidence>
<evidence type="ECO:0008006" key="5">
    <source>
        <dbReference type="Google" id="ProtNLM"/>
    </source>
</evidence>
<name>A0ABU1QU20_9BACT</name>
<accession>A0ABU1QU20</accession>
<reference evidence="3 4" key="1">
    <citation type="submission" date="2023-07" db="EMBL/GenBank/DDBJ databases">
        <title>Sorghum-associated microbial communities from plants grown in Nebraska, USA.</title>
        <authorList>
            <person name="Schachtman D."/>
        </authorList>
    </citation>
    <scope>NUCLEOTIDE SEQUENCE [LARGE SCALE GENOMIC DNA]</scope>
    <source>
        <strain evidence="3 4">BE57</strain>
    </source>
</reference>
<keyword evidence="4" id="KW-1185">Reference proteome</keyword>
<feature type="chain" id="PRO_5046235402" description="ZU5 domain-containing protein" evidence="2">
    <location>
        <begin position="25"/>
        <end position="440"/>
    </location>
</feature>
<keyword evidence="2" id="KW-0732">Signal</keyword>
<dbReference type="Gene3D" id="2.60.220.30">
    <property type="match status" value="1"/>
</dbReference>
<dbReference type="RefSeq" id="WP_309981865.1">
    <property type="nucleotide sequence ID" value="NZ_JAVDTI010000002.1"/>
</dbReference>
<evidence type="ECO:0000313" key="4">
    <source>
        <dbReference type="Proteomes" id="UP001264980"/>
    </source>
</evidence>
<dbReference type="EMBL" id="JAVDTI010000002">
    <property type="protein sequence ID" value="MDR6804578.1"/>
    <property type="molecule type" value="Genomic_DNA"/>
</dbReference>
<feature type="region of interest" description="Disordered" evidence="1">
    <location>
        <begin position="23"/>
        <end position="47"/>
    </location>
</feature>
<protein>
    <recommendedName>
        <fullName evidence="5">ZU5 domain-containing protein</fullName>
    </recommendedName>
</protein>
<dbReference type="Proteomes" id="UP001264980">
    <property type="component" value="Unassembled WGS sequence"/>
</dbReference>